<proteinExistence type="predicted"/>
<reference evidence="1" key="2">
    <citation type="submission" date="2004-02" db="EMBL/GenBank/DDBJ databases">
        <authorList>
            <person name="Stowe-Evans E."/>
            <person name="Ford J."/>
            <person name="Kehoe D.M."/>
        </authorList>
    </citation>
    <scope>NUCLEOTIDE SEQUENCE</scope>
    <source>
        <strain evidence="1">FD33</strain>
    </source>
</reference>
<sequence length="121" mass="12791">MAKLTRLVATIGTVKYPFKGTSGLYVGANATSTGIESLDEADLDLPDYPVKELLLKGILRRVSATVLNSSTNKRTTLKLLVAKDKLATALDDLIDNTVTIPGGTSGVIKSVGFARRVVSRG</sequence>
<dbReference type="AlphaFoldDB" id="Q6GZX8"/>
<organism evidence="1">
    <name type="scientific">Microchaete diplosiphon</name>
    <name type="common">Fremyella diplosiphon</name>
    <dbReference type="NCBI Taxonomy" id="1197"/>
    <lineage>
        <taxon>Bacteria</taxon>
        <taxon>Bacillati</taxon>
        <taxon>Cyanobacteriota</taxon>
        <taxon>Cyanophyceae</taxon>
        <taxon>Nostocales</taxon>
        <taxon>Rivulariaceae</taxon>
        <taxon>Microchaete</taxon>
    </lineage>
</organism>
<evidence type="ECO:0000313" key="1">
    <source>
        <dbReference type="EMBL" id="AAT41991.1"/>
    </source>
</evidence>
<protein>
    <submittedName>
        <fullName evidence="1">Uncharacterized protein</fullName>
    </submittedName>
</protein>
<reference evidence="1" key="1">
    <citation type="journal article" date="2004" name="J. Bacteriol.">
        <title>Genomic DNA microarray analysis: identification of new genes regulated by light color in the cyanobacterium Fremyella diplosiphon.</title>
        <authorList>
            <person name="Stowe-Evans E.L."/>
            <person name="Ford J."/>
            <person name="Kehoe D.M."/>
        </authorList>
    </citation>
    <scope>NUCLEOTIDE SEQUENCE</scope>
    <source>
        <strain evidence="1">FD33</strain>
    </source>
</reference>
<dbReference type="EMBL" id="AY548463">
    <property type="protein sequence ID" value="AAT41991.1"/>
    <property type="molecule type" value="Genomic_DNA"/>
</dbReference>
<name>Q6GZX8_MICDP</name>
<accession>Q6GZX8</accession>